<feature type="compositionally biased region" description="Polar residues" evidence="1">
    <location>
        <begin position="126"/>
        <end position="136"/>
    </location>
</feature>
<evidence type="ECO:0000313" key="2">
    <source>
        <dbReference type="EMBL" id="GBL46249.1"/>
    </source>
</evidence>
<dbReference type="EMBL" id="BGOW01000017">
    <property type="protein sequence ID" value="GBL46249.1"/>
    <property type="molecule type" value="Genomic_DNA"/>
</dbReference>
<dbReference type="OrthoDB" id="6872885at2"/>
<feature type="region of interest" description="Disordered" evidence="1">
    <location>
        <begin position="126"/>
        <end position="165"/>
    </location>
</feature>
<proteinExistence type="predicted"/>
<sequence>MRVGCPNCGAETSLDALIQHDAARTALIEALGLSVPLGKLLIQYLGLFRPAKRQLTMDRVASLLAELAPQIHAARISHNGSVYAAPVEVWRTALEQMVAGRDKLSLPLKSHGYLLAIIAGQANSQAARSESQNNRQRAGITPVAQHASHRPFKAAEAGAQSSPETAAAALAQAKSLIKGGKP</sequence>
<comment type="caution">
    <text evidence="2">The sequence shown here is derived from an EMBL/GenBank/DDBJ whole genome shotgun (WGS) entry which is preliminary data.</text>
</comment>
<accession>A0A401JF40</accession>
<dbReference type="Proteomes" id="UP000286806">
    <property type="component" value="Unassembled WGS sequence"/>
</dbReference>
<evidence type="ECO:0008006" key="4">
    <source>
        <dbReference type="Google" id="ProtNLM"/>
    </source>
</evidence>
<dbReference type="AlphaFoldDB" id="A0A401JF40"/>
<evidence type="ECO:0000256" key="1">
    <source>
        <dbReference type="SAM" id="MobiDB-lite"/>
    </source>
</evidence>
<evidence type="ECO:0000313" key="3">
    <source>
        <dbReference type="Proteomes" id="UP000286806"/>
    </source>
</evidence>
<gene>
    <name evidence="2" type="ORF">SFMTTN_2062</name>
</gene>
<organism evidence="2 3">
    <name type="scientific">Sulfuriferula multivorans</name>
    <dbReference type="NCBI Taxonomy" id="1559896"/>
    <lineage>
        <taxon>Bacteria</taxon>
        <taxon>Pseudomonadati</taxon>
        <taxon>Pseudomonadota</taxon>
        <taxon>Betaproteobacteria</taxon>
        <taxon>Nitrosomonadales</taxon>
        <taxon>Sulfuricellaceae</taxon>
        <taxon>Sulfuriferula</taxon>
    </lineage>
</organism>
<name>A0A401JF40_9PROT</name>
<reference evidence="2 3" key="1">
    <citation type="journal article" date="2019" name="Front. Microbiol.">
        <title>Genomes of Neutrophilic Sulfur-Oxidizing Chemolithoautotrophs Representing 9 Proteobacterial Species From 8 Genera.</title>
        <authorList>
            <person name="Watanabe T."/>
            <person name="Kojima H."/>
            <person name="Umezawa K."/>
            <person name="Hori C."/>
            <person name="Takasuka T.E."/>
            <person name="Kato Y."/>
            <person name="Fukui M."/>
        </authorList>
    </citation>
    <scope>NUCLEOTIDE SEQUENCE [LARGE SCALE GENOMIC DNA]</scope>
    <source>
        <strain evidence="2 3">TTN</strain>
    </source>
</reference>
<dbReference type="RefSeq" id="WP_124705036.1">
    <property type="nucleotide sequence ID" value="NZ_BGOW01000017.1"/>
</dbReference>
<keyword evidence="3" id="KW-1185">Reference proteome</keyword>
<protein>
    <recommendedName>
        <fullName evidence="4">DUF2752 domain-containing protein</fullName>
    </recommendedName>
</protein>